<dbReference type="SMART" id="SM00091">
    <property type="entry name" value="PAS"/>
    <property type="match status" value="1"/>
</dbReference>
<evidence type="ECO:0000313" key="16">
    <source>
        <dbReference type="Proteomes" id="UP000584642"/>
    </source>
</evidence>
<feature type="transmembrane region" description="Helical" evidence="11">
    <location>
        <begin position="29"/>
        <end position="51"/>
    </location>
</feature>
<gene>
    <name evidence="15" type="ORF">HND93_29230</name>
</gene>
<dbReference type="Gene3D" id="3.30.450.20">
    <property type="entry name" value="PAS domain"/>
    <property type="match status" value="3"/>
</dbReference>
<keyword evidence="16" id="KW-1185">Reference proteome</keyword>
<evidence type="ECO:0000256" key="9">
    <source>
        <dbReference type="ARBA" id="ARBA00022989"/>
    </source>
</evidence>
<dbReference type="InterPro" id="IPR003594">
    <property type="entry name" value="HATPase_dom"/>
</dbReference>
<evidence type="ECO:0000256" key="10">
    <source>
        <dbReference type="ARBA" id="ARBA00023136"/>
    </source>
</evidence>
<evidence type="ECO:0000256" key="3">
    <source>
        <dbReference type="ARBA" id="ARBA00012438"/>
    </source>
</evidence>
<evidence type="ECO:0000259" key="14">
    <source>
        <dbReference type="PROSITE" id="PS50113"/>
    </source>
</evidence>
<evidence type="ECO:0000256" key="6">
    <source>
        <dbReference type="ARBA" id="ARBA00022679"/>
    </source>
</evidence>
<dbReference type="EMBL" id="JABFDB010000031">
    <property type="protein sequence ID" value="NYZ23803.1"/>
    <property type="molecule type" value="Genomic_DNA"/>
</dbReference>
<dbReference type="Proteomes" id="UP000584642">
    <property type="component" value="Unassembled WGS sequence"/>
</dbReference>
<dbReference type="InterPro" id="IPR004358">
    <property type="entry name" value="Sig_transdc_His_kin-like_C"/>
</dbReference>
<dbReference type="Gene3D" id="1.10.287.130">
    <property type="match status" value="1"/>
</dbReference>
<evidence type="ECO:0000259" key="13">
    <source>
        <dbReference type="PROSITE" id="PS50112"/>
    </source>
</evidence>
<dbReference type="SUPFAM" id="SSF55785">
    <property type="entry name" value="PYP-like sensor domain (PAS domain)"/>
    <property type="match status" value="1"/>
</dbReference>
<dbReference type="SUPFAM" id="SSF47384">
    <property type="entry name" value="Homodimeric domain of signal transducing histidine kinase"/>
    <property type="match status" value="1"/>
</dbReference>
<dbReference type="EC" id="2.7.13.3" evidence="3"/>
<evidence type="ECO:0000256" key="2">
    <source>
        <dbReference type="ARBA" id="ARBA00004651"/>
    </source>
</evidence>
<dbReference type="PROSITE" id="PS50113">
    <property type="entry name" value="PAC"/>
    <property type="match status" value="1"/>
</dbReference>
<evidence type="ECO:0000313" key="15">
    <source>
        <dbReference type="EMBL" id="NYZ23803.1"/>
    </source>
</evidence>
<dbReference type="InterPro" id="IPR000014">
    <property type="entry name" value="PAS"/>
</dbReference>
<dbReference type="PANTHER" id="PTHR43047">
    <property type="entry name" value="TWO-COMPONENT HISTIDINE PROTEIN KINASE"/>
    <property type="match status" value="1"/>
</dbReference>
<keyword evidence="8" id="KW-0418">Kinase</keyword>
<evidence type="ECO:0000256" key="11">
    <source>
        <dbReference type="SAM" id="Phobius"/>
    </source>
</evidence>
<accession>A0ABX2THT3</accession>
<dbReference type="InterPro" id="IPR000700">
    <property type="entry name" value="PAS-assoc_C"/>
</dbReference>
<feature type="domain" description="PAS" evidence="13">
    <location>
        <begin position="343"/>
        <end position="396"/>
    </location>
</feature>
<comment type="catalytic activity">
    <reaction evidence="1">
        <text>ATP + protein L-histidine = ADP + protein N-phospho-L-histidine.</text>
        <dbReference type="EC" id="2.7.13.3"/>
    </reaction>
</comment>
<keyword evidence="6" id="KW-0808">Transferase</keyword>
<keyword evidence="5" id="KW-0597">Phosphoprotein</keyword>
<dbReference type="InterPro" id="IPR033479">
    <property type="entry name" value="dCache_1"/>
</dbReference>
<dbReference type="InterPro" id="IPR036097">
    <property type="entry name" value="HisK_dim/P_sf"/>
</dbReference>
<dbReference type="InterPro" id="IPR036890">
    <property type="entry name" value="HATPase_C_sf"/>
</dbReference>
<dbReference type="InterPro" id="IPR013767">
    <property type="entry name" value="PAS_fold"/>
</dbReference>
<evidence type="ECO:0000256" key="7">
    <source>
        <dbReference type="ARBA" id="ARBA00022692"/>
    </source>
</evidence>
<dbReference type="CDD" id="cd16922">
    <property type="entry name" value="HATPase_EvgS-ArcB-TorS-like"/>
    <property type="match status" value="1"/>
</dbReference>
<keyword evidence="9 11" id="KW-1133">Transmembrane helix</keyword>
<reference evidence="15 16" key="1">
    <citation type="submission" date="2020-05" db="EMBL/GenBank/DDBJ databases">
        <title>Azospirillum oleiclasticum sp. nov, a nitrogen-fixing and heavy crude oil-emulsifying bacterium isolated from the crude oil of Yumen Oilfield.</title>
        <authorList>
            <person name="Wu D."/>
            <person name="Cai M."/>
            <person name="Zhang X."/>
        </authorList>
    </citation>
    <scope>NUCLEOTIDE SEQUENCE [LARGE SCALE GENOMIC DNA]</scope>
    <source>
        <strain evidence="15 16">ROY-1-1-2</strain>
    </source>
</reference>
<evidence type="ECO:0000259" key="12">
    <source>
        <dbReference type="PROSITE" id="PS50109"/>
    </source>
</evidence>
<dbReference type="InterPro" id="IPR003661">
    <property type="entry name" value="HisK_dim/P_dom"/>
</dbReference>
<dbReference type="SUPFAM" id="SSF55874">
    <property type="entry name" value="ATPase domain of HSP90 chaperone/DNA topoisomerase II/histidine kinase"/>
    <property type="match status" value="1"/>
</dbReference>
<dbReference type="Pfam" id="PF00512">
    <property type="entry name" value="HisKA"/>
    <property type="match status" value="1"/>
</dbReference>
<name>A0ABX2THT3_9PROT</name>
<organism evidence="15 16">
    <name type="scientific">Azospirillum oleiclasticum</name>
    <dbReference type="NCBI Taxonomy" id="2735135"/>
    <lineage>
        <taxon>Bacteria</taxon>
        <taxon>Pseudomonadati</taxon>
        <taxon>Pseudomonadota</taxon>
        <taxon>Alphaproteobacteria</taxon>
        <taxon>Rhodospirillales</taxon>
        <taxon>Azospirillaceae</taxon>
        <taxon>Azospirillum</taxon>
    </lineage>
</organism>
<dbReference type="NCBIfam" id="TIGR00229">
    <property type="entry name" value="sensory_box"/>
    <property type="match status" value="1"/>
</dbReference>
<keyword evidence="7 11" id="KW-0812">Transmembrane</keyword>
<dbReference type="CDD" id="cd12915">
    <property type="entry name" value="PDC2_DGC_like"/>
    <property type="match status" value="1"/>
</dbReference>
<feature type="domain" description="PAC" evidence="14">
    <location>
        <begin position="420"/>
        <end position="476"/>
    </location>
</feature>
<dbReference type="CDD" id="cd12914">
    <property type="entry name" value="PDC1_DGC_like"/>
    <property type="match status" value="1"/>
</dbReference>
<dbReference type="PROSITE" id="PS50112">
    <property type="entry name" value="PAS"/>
    <property type="match status" value="1"/>
</dbReference>
<evidence type="ECO:0000256" key="8">
    <source>
        <dbReference type="ARBA" id="ARBA00022777"/>
    </source>
</evidence>
<evidence type="ECO:0000256" key="1">
    <source>
        <dbReference type="ARBA" id="ARBA00000085"/>
    </source>
</evidence>
<dbReference type="SMART" id="SM00387">
    <property type="entry name" value="HATPase_c"/>
    <property type="match status" value="1"/>
</dbReference>
<dbReference type="InterPro" id="IPR035965">
    <property type="entry name" value="PAS-like_dom_sf"/>
</dbReference>
<comment type="subcellular location">
    <subcellularLocation>
        <location evidence="2">Cell membrane</location>
        <topology evidence="2">Multi-pass membrane protein</topology>
    </subcellularLocation>
</comment>
<sequence length="723" mass="79781">MVARVPTHSTMDVQQPVSRLRRLFRSVRFLMVASGVIFVLAVNGLIAYSLLLQRNAALGRVEMDVEKLALMLEDRAAHTLFGVDRLFTDIAHQLNRLPAAVNTAPGAINETLRMLRAGFPQIANILVLGPDGQLLNHSGREEAASVAFADRSYFTLHRDRTDIGLYIGQPIVNQFSPDAPVVPLSRRWGRRDGTFNGVIVILIDLQVLGMRLAEHSVGTRGTVTLAAADGMILLSTPPNRIRSLVDWPEVQSDLRAGVLRNTVTLTDPIDGDRRVTAFRRLSEAPLVVVASASLTEALAGWWRTAMLHGALALAATLAIMLMTWHMTEQHTRHEQDRDRLDRLSRRVRGILDSMVDAVVTIDVHGRIETFNPAAESLFGYRREEAIGQSVRLLIPSAVRHDHGGWSPAPQAAGDPRAGGTDREVMAQRRDGSFFPMTLAVSELRLGSHGAEEEERVFVGVIRDITRRKQHEAELLASRSQAEMANRAKSEFLSNMSHELRTPLNAIIGFSEILDSEFFGKLNERQKSCARDIHDSGQHLLAIVNAVLDMAKIESGRYELNEERIDPNQIIDQCLMALRDRAEENGLVLTVASPRPVPPMWVDRRAFRQVINNLLSNAVKFTPSGGRITVSVRIEEDGGLAIAVSDTGIGIPEDFMAHLFQPFRQADTSISRRYDGTGLGLSISKNLMELHGGSLGCESTVGVGTTMTMRLPAVRIIRKDIMAA</sequence>
<dbReference type="Pfam" id="PF00989">
    <property type="entry name" value="PAS"/>
    <property type="match status" value="1"/>
</dbReference>
<comment type="caution">
    <text evidence="15">The sequence shown here is derived from an EMBL/GenBank/DDBJ whole genome shotgun (WGS) entry which is preliminary data.</text>
</comment>
<dbReference type="CDD" id="cd00082">
    <property type="entry name" value="HisKA"/>
    <property type="match status" value="1"/>
</dbReference>
<dbReference type="InterPro" id="IPR005467">
    <property type="entry name" value="His_kinase_dom"/>
</dbReference>
<protein>
    <recommendedName>
        <fullName evidence="3">histidine kinase</fullName>
        <ecNumber evidence="3">2.7.13.3</ecNumber>
    </recommendedName>
</protein>
<dbReference type="RefSeq" id="WP_180285573.1">
    <property type="nucleotide sequence ID" value="NZ_JABFDB010000031.1"/>
</dbReference>
<evidence type="ECO:0000256" key="5">
    <source>
        <dbReference type="ARBA" id="ARBA00022553"/>
    </source>
</evidence>
<dbReference type="PRINTS" id="PR00344">
    <property type="entry name" value="BCTRLSENSOR"/>
</dbReference>
<dbReference type="Pfam" id="PF02518">
    <property type="entry name" value="HATPase_c"/>
    <property type="match status" value="1"/>
</dbReference>
<feature type="domain" description="Histidine kinase" evidence="12">
    <location>
        <begin position="494"/>
        <end position="714"/>
    </location>
</feature>
<dbReference type="PROSITE" id="PS50109">
    <property type="entry name" value="HIS_KIN"/>
    <property type="match status" value="1"/>
</dbReference>
<dbReference type="Gene3D" id="3.30.565.10">
    <property type="entry name" value="Histidine kinase-like ATPase, C-terminal domain"/>
    <property type="match status" value="1"/>
</dbReference>
<keyword evidence="4" id="KW-1003">Cell membrane</keyword>
<keyword evidence="10 11" id="KW-0472">Membrane</keyword>
<dbReference type="SMART" id="SM00388">
    <property type="entry name" value="HisKA"/>
    <property type="match status" value="1"/>
</dbReference>
<dbReference type="CDD" id="cd00130">
    <property type="entry name" value="PAS"/>
    <property type="match status" value="1"/>
</dbReference>
<proteinExistence type="predicted"/>
<dbReference type="Pfam" id="PF02743">
    <property type="entry name" value="dCache_1"/>
    <property type="match status" value="1"/>
</dbReference>
<evidence type="ECO:0000256" key="4">
    <source>
        <dbReference type="ARBA" id="ARBA00022475"/>
    </source>
</evidence>